<dbReference type="OrthoDB" id="48988at2759"/>
<dbReference type="Proteomes" id="UP000799779">
    <property type="component" value="Unassembled WGS sequence"/>
</dbReference>
<organism evidence="3 4">
    <name type="scientific">Amniculicola lignicola CBS 123094</name>
    <dbReference type="NCBI Taxonomy" id="1392246"/>
    <lineage>
        <taxon>Eukaryota</taxon>
        <taxon>Fungi</taxon>
        <taxon>Dikarya</taxon>
        <taxon>Ascomycota</taxon>
        <taxon>Pezizomycotina</taxon>
        <taxon>Dothideomycetes</taxon>
        <taxon>Pleosporomycetidae</taxon>
        <taxon>Pleosporales</taxon>
        <taxon>Amniculicolaceae</taxon>
        <taxon>Amniculicola</taxon>
    </lineage>
</organism>
<dbReference type="EMBL" id="ML977606">
    <property type="protein sequence ID" value="KAF1998173.1"/>
    <property type="molecule type" value="Genomic_DNA"/>
</dbReference>
<evidence type="ECO:0000313" key="3">
    <source>
        <dbReference type="EMBL" id="KAF1998173.1"/>
    </source>
</evidence>
<dbReference type="CDD" id="cd19075">
    <property type="entry name" value="AKR_AKR7A1-5"/>
    <property type="match status" value="1"/>
</dbReference>
<dbReference type="InterPro" id="IPR050523">
    <property type="entry name" value="AKR_Detox_Biosynth"/>
</dbReference>
<dbReference type="Gene3D" id="3.20.20.100">
    <property type="entry name" value="NADP-dependent oxidoreductase domain"/>
    <property type="match status" value="1"/>
</dbReference>
<dbReference type="InterPro" id="IPR020471">
    <property type="entry name" value="AKR"/>
</dbReference>
<dbReference type="GO" id="GO:0016491">
    <property type="term" value="F:oxidoreductase activity"/>
    <property type="evidence" value="ECO:0007669"/>
    <property type="project" value="UniProtKB-KW"/>
</dbReference>
<proteinExistence type="predicted"/>
<gene>
    <name evidence="3" type="ORF">P154DRAFT_524272</name>
</gene>
<dbReference type="SUPFAM" id="SSF51430">
    <property type="entry name" value="NAD(P)-linked oxidoreductase"/>
    <property type="match status" value="1"/>
</dbReference>
<feature type="domain" description="NADP-dependent oxidoreductase" evidence="2">
    <location>
        <begin position="7"/>
        <end position="303"/>
    </location>
</feature>
<keyword evidence="4" id="KW-1185">Reference proteome</keyword>
<evidence type="ECO:0000256" key="1">
    <source>
        <dbReference type="ARBA" id="ARBA00023002"/>
    </source>
</evidence>
<dbReference type="PRINTS" id="PR00069">
    <property type="entry name" value="ALDKETRDTASE"/>
</dbReference>
<dbReference type="Pfam" id="PF00248">
    <property type="entry name" value="Aldo_ket_red"/>
    <property type="match status" value="1"/>
</dbReference>
<dbReference type="AlphaFoldDB" id="A0A6A5W8B7"/>
<dbReference type="PANTHER" id="PTHR43364">
    <property type="entry name" value="NADH-SPECIFIC METHYLGLYOXAL REDUCTASE-RELATED"/>
    <property type="match status" value="1"/>
</dbReference>
<evidence type="ECO:0000313" key="4">
    <source>
        <dbReference type="Proteomes" id="UP000799779"/>
    </source>
</evidence>
<protein>
    <submittedName>
        <fullName evidence="3">Aldo/keto reductase</fullName>
    </submittedName>
</protein>
<sequence length="319" mass="35012">MAQIKAVFGGGAFMSVGSFKTNELVAEALAALKKQGVTTIDTARLYTGSEELIGQAADRKDFIIDTKLVGGFAPGSIKKDAIIADTQDSIKRVQIDQFDILYIHSPDPTIPIEETLEGVQEVYKQGLFRRFGLSNFSAEQVQEVSDLAKSKGYVLPTVYQGNYNPVARKLETLLFPTLRKLNMVFYAYSPLAGGLLTKTKEQIIEGVGRFSDEALGGLYKKMYNKPSYLEALAQWNAIAEKEGVSKAELAYRWVGYHSALKAELGDAVIFGASSIKQLEQTAEALKKGKLSDEAAKGIQKVWEQVEEEAPIDNYIAMTS</sequence>
<dbReference type="InterPro" id="IPR036812">
    <property type="entry name" value="NAD(P)_OxRdtase_dom_sf"/>
</dbReference>
<dbReference type="InterPro" id="IPR023210">
    <property type="entry name" value="NADP_OxRdtase_dom"/>
</dbReference>
<dbReference type="PANTHER" id="PTHR43364:SF4">
    <property type="entry name" value="NAD(P)-LINKED OXIDOREDUCTASE SUPERFAMILY PROTEIN"/>
    <property type="match status" value="1"/>
</dbReference>
<keyword evidence="1" id="KW-0560">Oxidoreductase</keyword>
<accession>A0A6A5W8B7</accession>
<reference evidence="3" key="1">
    <citation type="journal article" date="2020" name="Stud. Mycol.">
        <title>101 Dothideomycetes genomes: a test case for predicting lifestyles and emergence of pathogens.</title>
        <authorList>
            <person name="Haridas S."/>
            <person name="Albert R."/>
            <person name="Binder M."/>
            <person name="Bloem J."/>
            <person name="Labutti K."/>
            <person name="Salamov A."/>
            <person name="Andreopoulos B."/>
            <person name="Baker S."/>
            <person name="Barry K."/>
            <person name="Bills G."/>
            <person name="Bluhm B."/>
            <person name="Cannon C."/>
            <person name="Castanera R."/>
            <person name="Culley D."/>
            <person name="Daum C."/>
            <person name="Ezra D."/>
            <person name="Gonzalez J."/>
            <person name="Henrissat B."/>
            <person name="Kuo A."/>
            <person name="Liang C."/>
            <person name="Lipzen A."/>
            <person name="Lutzoni F."/>
            <person name="Magnuson J."/>
            <person name="Mondo S."/>
            <person name="Nolan M."/>
            <person name="Ohm R."/>
            <person name="Pangilinan J."/>
            <person name="Park H.-J."/>
            <person name="Ramirez L."/>
            <person name="Alfaro M."/>
            <person name="Sun H."/>
            <person name="Tritt A."/>
            <person name="Yoshinaga Y."/>
            <person name="Zwiers L.-H."/>
            <person name="Turgeon B."/>
            <person name="Goodwin S."/>
            <person name="Spatafora J."/>
            <person name="Crous P."/>
            <person name="Grigoriev I."/>
        </authorList>
    </citation>
    <scope>NUCLEOTIDE SEQUENCE</scope>
    <source>
        <strain evidence="3">CBS 123094</strain>
    </source>
</reference>
<evidence type="ECO:0000259" key="2">
    <source>
        <dbReference type="Pfam" id="PF00248"/>
    </source>
</evidence>
<name>A0A6A5W8B7_9PLEO</name>